<dbReference type="PANTHER" id="PTHR35532:SF5">
    <property type="entry name" value="CARBOHYDRATE-BINDING DOMAIN-CONTAINING PROTEIN"/>
    <property type="match status" value="1"/>
</dbReference>
<dbReference type="EMBL" id="AFBR01000073">
    <property type="protein sequence ID" value="EGG51877.1"/>
    <property type="molecule type" value="Genomic_DNA"/>
</dbReference>
<name>F3QWH2_9BACT</name>
<comment type="caution">
    <text evidence="1">The sequence shown here is derived from an EMBL/GenBank/DDBJ whole genome shotgun (WGS) entry which is preliminary data.</text>
</comment>
<keyword evidence="2" id="KW-1185">Reference proteome</keyword>
<dbReference type="eggNOG" id="COG1305">
    <property type="taxonomic scope" value="Bacteria"/>
</dbReference>
<dbReference type="AlphaFoldDB" id="F3QWH2"/>
<dbReference type="STRING" id="762982.HMPREF9442_02554"/>
<reference evidence="1 2" key="1">
    <citation type="submission" date="2011-02" db="EMBL/GenBank/DDBJ databases">
        <authorList>
            <person name="Weinstock G."/>
            <person name="Sodergren E."/>
            <person name="Clifton S."/>
            <person name="Fulton L."/>
            <person name="Fulton B."/>
            <person name="Courtney L."/>
            <person name="Fronick C."/>
            <person name="Harrison M."/>
            <person name="Strong C."/>
            <person name="Farmer C."/>
            <person name="Delahaunty K."/>
            <person name="Markovic C."/>
            <person name="Hall O."/>
            <person name="Minx P."/>
            <person name="Tomlinson C."/>
            <person name="Mitreva M."/>
            <person name="Hou S."/>
            <person name="Chen J."/>
            <person name="Wollam A."/>
            <person name="Pepin K.H."/>
            <person name="Johnson M."/>
            <person name="Bhonagiri V."/>
            <person name="Zhang X."/>
            <person name="Suruliraj S."/>
            <person name="Warren W."/>
            <person name="Chinwalla A."/>
            <person name="Mardis E.R."/>
            <person name="Wilson R.K."/>
        </authorList>
    </citation>
    <scope>NUCLEOTIDE SEQUENCE [LARGE SCALE GENOMIC DNA]</scope>
    <source>
        <strain evidence="1 2">YIT 11841</strain>
    </source>
</reference>
<dbReference type="Gene3D" id="2.60.120.260">
    <property type="entry name" value="Galactose-binding domain-like"/>
    <property type="match status" value="2"/>
</dbReference>
<dbReference type="HOGENOM" id="CLU_014876_0_0_10"/>
<accession>F3QWH2</accession>
<gene>
    <name evidence="1" type="ORF">HMPREF9442_02554</name>
</gene>
<organism evidence="1 2">
    <name type="scientific">Paraprevotella xylaniphila YIT 11841</name>
    <dbReference type="NCBI Taxonomy" id="762982"/>
    <lineage>
        <taxon>Bacteria</taxon>
        <taxon>Pseudomonadati</taxon>
        <taxon>Bacteroidota</taxon>
        <taxon>Bacteroidia</taxon>
        <taxon>Bacteroidales</taxon>
        <taxon>Prevotellaceae</taxon>
        <taxon>Paraprevotella</taxon>
    </lineage>
</organism>
<evidence type="ECO:0000313" key="2">
    <source>
        <dbReference type="Proteomes" id="UP000005546"/>
    </source>
</evidence>
<dbReference type="OrthoDB" id="679512at2"/>
<dbReference type="PANTHER" id="PTHR35532">
    <property type="entry name" value="SIMILAR TO POLYHYDROXYALKANOATE DEPOLYMERASE"/>
    <property type="match status" value="1"/>
</dbReference>
<protein>
    <recommendedName>
        <fullName evidence="3">Peptide-N(4)-(N-acetyl-beta-glucosaminyl)asparagine amidase</fullName>
    </recommendedName>
</protein>
<proteinExistence type="predicted"/>
<dbReference type="Proteomes" id="UP000005546">
    <property type="component" value="Unassembled WGS sequence"/>
</dbReference>
<evidence type="ECO:0000313" key="1">
    <source>
        <dbReference type="EMBL" id="EGG51877.1"/>
    </source>
</evidence>
<sequence>MKLMKIRKPVVGKMAVTAVIVIVAVGVYAVWGSRRSERVHVREMALAENPGLKGILELYQEDSLKYEAALFLIDNMAYYQGADSGELESMYKAYDIFSTGRYTYRQALDSAERLCGKPKNVQQIRWKADVDMEPGFLVSNIEWAFKVWREQPWGKNVSFEQFCEYILPYRIGNEELVPWREKLYYQFMPIIEKYKDDPQIENPTFAAHIVLDSLLRAPFHFTGEMATSVRIGPRIADWRGGSCLDLCDMLVYIYRALGIPCGIEELPMRGNNNAPHYWNFLVDQHGQTWYFSMFYWWHRLLKAEVYDDVYGKVFRQRFSLNRAMTDSLQLPLDSVHPVFRYPFFEDVTRLYATDKAFTLSVGKRHLVRHVKRGEVVYICMSDRYAWKPVGWTRYDGSNAVFKDCHGGTIYCLAVYDAAHDKLDPVSSPFSVGKENGKMEFYEAREETEDVVLLSKFGMLGEFFLGRMVNGVFEGSNSPSFKQKDTLLLIREIPGRLCTMVKTDSSKAYRYVRYYGPAGGYGNISEAGFYSSANDTVPLAGKVLGPEDGAAGDHSYFNVFDGHTDTSYDYPFADGGWAGLDLGERKHIGKIVYTPRNRDNFVCKGDLYELWVCREGKWRPFARQTATSDSLLFKGVPKHALLLLRDLSRGEAERLFEYKDGKQVYW</sequence>
<evidence type="ECO:0008006" key="3">
    <source>
        <dbReference type="Google" id="ProtNLM"/>
    </source>
</evidence>